<keyword evidence="2" id="KW-0548">Nucleotidyltransferase</keyword>
<accession>A0A5R9J1W6</accession>
<gene>
    <name evidence="5" type="primary">mdcG</name>
    <name evidence="5" type="ORF">FE263_19060</name>
</gene>
<name>A0A5R9J1W6_9PROT</name>
<dbReference type="NCBIfam" id="TIGR03135">
    <property type="entry name" value="malonate_mdcG"/>
    <property type="match status" value="1"/>
</dbReference>
<dbReference type="Proteomes" id="UP000305654">
    <property type="component" value="Unassembled WGS sequence"/>
</dbReference>
<reference evidence="5 6" key="1">
    <citation type="submission" date="2019-05" db="EMBL/GenBank/DDBJ databases">
        <authorList>
            <person name="Pankratov T."/>
            <person name="Grouzdev D."/>
        </authorList>
    </citation>
    <scope>NUCLEOTIDE SEQUENCE [LARGE SCALE GENOMIC DNA]</scope>
    <source>
        <strain evidence="5 6">KEBCLARHB70R</strain>
    </source>
</reference>
<keyword evidence="6" id="KW-1185">Reference proteome</keyword>
<proteinExistence type="predicted"/>
<sequence length="223" mass="23880">MELNGRRHDLLRLRPAAWPGVVEKHDTLQVVPLLRDWIAQGRPVMRRRRLPDEAQDCIAAAIALPAGAGPRRVGFTVPADAVLSAARPPSLSEVAHAAPAAWADTVRDLLAAGHRYGAPPRVFGSLMWQAITGLDYLAPASDLDLLWMPGDIRGLTALLDAIAAVAGRLAPPLDGEIEFRTGEAVHWSELRAAIAHGTNGVIAKSLDAVRLLRFADLGMSRAA</sequence>
<comment type="caution">
    <text evidence="5">The sequence shown here is derived from an EMBL/GenBank/DDBJ whole genome shotgun (WGS) entry which is preliminary data.</text>
</comment>
<dbReference type="GO" id="GO:0016779">
    <property type="term" value="F:nucleotidyltransferase activity"/>
    <property type="evidence" value="ECO:0007669"/>
    <property type="project" value="UniProtKB-KW"/>
</dbReference>
<dbReference type="InterPro" id="IPR048903">
    <property type="entry name" value="MdcG_N"/>
</dbReference>
<dbReference type="EMBL" id="VCDI01000009">
    <property type="protein sequence ID" value="TLU70959.1"/>
    <property type="molecule type" value="Genomic_DNA"/>
</dbReference>
<dbReference type="InterPro" id="IPR017557">
    <property type="entry name" value="Holo-ACP_synthase"/>
</dbReference>
<protein>
    <submittedName>
        <fullName evidence="5">Malonate decarboxylase holo-[acyl-carrier-protein] synthase</fullName>
    </submittedName>
</protein>
<dbReference type="OrthoDB" id="5498803at2"/>
<dbReference type="Pfam" id="PF10620">
    <property type="entry name" value="MdcG"/>
    <property type="match status" value="1"/>
</dbReference>
<dbReference type="AlphaFoldDB" id="A0A5R9J1W6"/>
<feature type="domain" description="Phosphoribosyl-dephospho-CoA transferase MdcG N-terminal" evidence="4">
    <location>
        <begin position="6"/>
        <end position="88"/>
    </location>
</feature>
<organism evidence="5 6">
    <name type="scientific">Lichenicoccus roseus</name>
    <dbReference type="NCBI Taxonomy" id="2683649"/>
    <lineage>
        <taxon>Bacteria</taxon>
        <taxon>Pseudomonadati</taxon>
        <taxon>Pseudomonadota</taxon>
        <taxon>Alphaproteobacteria</taxon>
        <taxon>Acetobacterales</taxon>
        <taxon>Acetobacteraceae</taxon>
        <taxon>Lichenicoccus</taxon>
    </lineage>
</organism>
<feature type="domain" description="Phosphoribosyl-dephospho-CoA transferase MdcG C-terminal" evidence="3">
    <location>
        <begin position="91"/>
        <end position="213"/>
    </location>
</feature>
<keyword evidence="1" id="KW-0808">Transferase</keyword>
<dbReference type="InterPro" id="IPR049180">
    <property type="entry name" value="MdcG_C"/>
</dbReference>
<evidence type="ECO:0000256" key="2">
    <source>
        <dbReference type="ARBA" id="ARBA00022695"/>
    </source>
</evidence>
<dbReference type="Pfam" id="PF20866">
    <property type="entry name" value="MdcG_N"/>
    <property type="match status" value="1"/>
</dbReference>
<evidence type="ECO:0000313" key="6">
    <source>
        <dbReference type="Proteomes" id="UP000305654"/>
    </source>
</evidence>
<evidence type="ECO:0000256" key="1">
    <source>
        <dbReference type="ARBA" id="ARBA00022679"/>
    </source>
</evidence>
<evidence type="ECO:0000259" key="3">
    <source>
        <dbReference type="Pfam" id="PF10620"/>
    </source>
</evidence>
<evidence type="ECO:0000259" key="4">
    <source>
        <dbReference type="Pfam" id="PF20866"/>
    </source>
</evidence>
<evidence type="ECO:0000313" key="5">
    <source>
        <dbReference type="EMBL" id="TLU70959.1"/>
    </source>
</evidence>